<dbReference type="Pfam" id="PF07007">
    <property type="entry name" value="LprI"/>
    <property type="match status" value="1"/>
</dbReference>
<evidence type="ECO:0000313" key="3">
    <source>
        <dbReference type="EMBL" id="MFC5439815.1"/>
    </source>
</evidence>
<feature type="signal peptide" evidence="1">
    <location>
        <begin position="1"/>
        <end position="22"/>
    </location>
</feature>
<dbReference type="InterPro" id="IPR009739">
    <property type="entry name" value="LprI-like_N"/>
</dbReference>
<dbReference type="Proteomes" id="UP001596018">
    <property type="component" value="Unassembled WGS sequence"/>
</dbReference>
<evidence type="ECO:0000256" key="1">
    <source>
        <dbReference type="SAM" id="SignalP"/>
    </source>
</evidence>
<dbReference type="Gene3D" id="1.20.1270.180">
    <property type="match status" value="1"/>
</dbReference>
<gene>
    <name evidence="3" type="ORF">ACFPK0_07315</name>
</gene>
<evidence type="ECO:0000313" key="4">
    <source>
        <dbReference type="Proteomes" id="UP001596018"/>
    </source>
</evidence>
<proteinExistence type="predicted"/>
<dbReference type="EMBL" id="JBHSMM010000001">
    <property type="protein sequence ID" value="MFC5439815.1"/>
    <property type="molecule type" value="Genomic_DNA"/>
</dbReference>
<sequence>MKTFRPLAIALTLSLVAQAAAAMGMESRSQSIKSHAPPGITDEFYACVDRADSDTNAAANCLTEEHTRQDDRLNAKYRALLGKLSPKAKDELINAERAWLKFQEKNGELESSVYGSEAVANIQVTQNEIFRICERANALDDYLFMANLQ</sequence>
<keyword evidence="1" id="KW-0732">Signal</keyword>
<evidence type="ECO:0000259" key="2">
    <source>
        <dbReference type="Pfam" id="PF07007"/>
    </source>
</evidence>
<protein>
    <submittedName>
        <fullName evidence="3">Lysozyme inhibitor LprI family protein</fullName>
    </submittedName>
</protein>
<accession>A0ABW0JWA2</accession>
<feature type="chain" id="PRO_5045142137" evidence="1">
    <location>
        <begin position="23"/>
        <end position="149"/>
    </location>
</feature>
<name>A0ABW0JWA2_9GAMM</name>
<keyword evidence="4" id="KW-1185">Reference proteome</keyword>
<dbReference type="RefSeq" id="WP_377339409.1">
    <property type="nucleotide sequence ID" value="NZ_JALBWS010000014.1"/>
</dbReference>
<feature type="domain" description="Lysozyme inhibitor LprI-like N-terminal" evidence="2">
    <location>
        <begin position="47"/>
        <end position="137"/>
    </location>
</feature>
<reference evidence="4" key="1">
    <citation type="journal article" date="2019" name="Int. J. Syst. Evol. Microbiol.">
        <title>The Global Catalogue of Microorganisms (GCM) 10K type strain sequencing project: providing services to taxonomists for standard genome sequencing and annotation.</title>
        <authorList>
            <consortium name="The Broad Institute Genomics Platform"/>
            <consortium name="The Broad Institute Genome Sequencing Center for Infectious Disease"/>
            <person name="Wu L."/>
            <person name="Ma J."/>
        </authorList>
    </citation>
    <scope>NUCLEOTIDE SEQUENCE [LARGE SCALE GENOMIC DNA]</scope>
    <source>
        <strain evidence="4">KACC 12822</strain>
    </source>
</reference>
<comment type="caution">
    <text evidence="3">The sequence shown here is derived from an EMBL/GenBank/DDBJ whole genome shotgun (WGS) entry which is preliminary data.</text>
</comment>
<organism evidence="3 4">
    <name type="scientific">Rhodanobacter ginsenosidimutans</name>
    <dbReference type="NCBI Taxonomy" id="490571"/>
    <lineage>
        <taxon>Bacteria</taxon>
        <taxon>Pseudomonadati</taxon>
        <taxon>Pseudomonadota</taxon>
        <taxon>Gammaproteobacteria</taxon>
        <taxon>Lysobacterales</taxon>
        <taxon>Rhodanobacteraceae</taxon>
        <taxon>Rhodanobacter</taxon>
    </lineage>
</organism>